<proteinExistence type="inferred from homology"/>
<comment type="caution">
    <text evidence="2">The sequence shown here is derived from an EMBL/GenBank/DDBJ whole genome shotgun (WGS) entry which is preliminary data.</text>
</comment>
<dbReference type="AlphaFoldDB" id="A0A8K0CIE7"/>
<dbReference type="Pfam" id="PF13450">
    <property type="entry name" value="NAD_binding_8"/>
    <property type="match status" value="1"/>
</dbReference>
<evidence type="ECO:0000313" key="3">
    <source>
        <dbReference type="Proteomes" id="UP000801492"/>
    </source>
</evidence>
<dbReference type="PANTHER" id="PTHR11552:SF158">
    <property type="entry name" value="GH23626P-RELATED"/>
    <property type="match status" value="1"/>
</dbReference>
<organism evidence="2 3">
    <name type="scientific">Ignelater luminosus</name>
    <name type="common">Cucubano</name>
    <name type="synonym">Pyrophorus luminosus</name>
    <dbReference type="NCBI Taxonomy" id="2038154"/>
    <lineage>
        <taxon>Eukaryota</taxon>
        <taxon>Metazoa</taxon>
        <taxon>Ecdysozoa</taxon>
        <taxon>Arthropoda</taxon>
        <taxon>Hexapoda</taxon>
        <taxon>Insecta</taxon>
        <taxon>Pterygota</taxon>
        <taxon>Neoptera</taxon>
        <taxon>Endopterygota</taxon>
        <taxon>Coleoptera</taxon>
        <taxon>Polyphaga</taxon>
        <taxon>Elateriformia</taxon>
        <taxon>Elateroidea</taxon>
        <taxon>Elateridae</taxon>
        <taxon>Agrypninae</taxon>
        <taxon>Pyrophorini</taxon>
        <taxon>Ignelater</taxon>
    </lineage>
</organism>
<dbReference type="SUPFAM" id="SSF51905">
    <property type="entry name" value="FAD/NAD(P)-binding domain"/>
    <property type="match status" value="1"/>
</dbReference>
<sequence>VNHTIFSIAVYGEYDYVIVGAGSAGSVIANRLSETGYNSVLLLEAGGHESDFSDIPGMDVYLQGLEFNWNYNSTPQTTSCL</sequence>
<feature type="non-terminal residue" evidence="2">
    <location>
        <position position="81"/>
    </location>
</feature>
<protein>
    <recommendedName>
        <fullName evidence="4">Glucose-methanol-choline oxidoreductase N-terminal domain-containing protein</fullName>
    </recommendedName>
</protein>
<reference evidence="2" key="1">
    <citation type="submission" date="2019-08" db="EMBL/GenBank/DDBJ databases">
        <title>The genome of the North American firefly Photinus pyralis.</title>
        <authorList>
            <consortium name="Photinus pyralis genome working group"/>
            <person name="Fallon T.R."/>
            <person name="Sander Lower S.E."/>
            <person name="Weng J.-K."/>
        </authorList>
    </citation>
    <scope>NUCLEOTIDE SEQUENCE</scope>
    <source>
        <strain evidence="2">TRF0915ILg1</strain>
        <tissue evidence="2">Whole body</tissue>
    </source>
</reference>
<evidence type="ECO:0000313" key="2">
    <source>
        <dbReference type="EMBL" id="KAF2886864.1"/>
    </source>
</evidence>
<evidence type="ECO:0000256" key="1">
    <source>
        <dbReference type="ARBA" id="ARBA00010790"/>
    </source>
</evidence>
<dbReference type="GO" id="GO:0016491">
    <property type="term" value="F:oxidoreductase activity"/>
    <property type="evidence" value="ECO:0007669"/>
    <property type="project" value="TreeGrafter"/>
</dbReference>
<dbReference type="InterPro" id="IPR012132">
    <property type="entry name" value="GMC_OxRdtase"/>
</dbReference>
<gene>
    <name evidence="2" type="ORF">ILUMI_19309</name>
</gene>
<dbReference type="Proteomes" id="UP000801492">
    <property type="component" value="Unassembled WGS sequence"/>
</dbReference>
<dbReference type="PANTHER" id="PTHR11552">
    <property type="entry name" value="GLUCOSE-METHANOL-CHOLINE GMC OXIDOREDUCTASE"/>
    <property type="match status" value="1"/>
</dbReference>
<name>A0A8K0CIE7_IGNLU</name>
<dbReference type="EMBL" id="VTPC01086146">
    <property type="protein sequence ID" value="KAF2886864.1"/>
    <property type="molecule type" value="Genomic_DNA"/>
</dbReference>
<keyword evidence="3" id="KW-1185">Reference proteome</keyword>
<evidence type="ECO:0008006" key="4">
    <source>
        <dbReference type="Google" id="ProtNLM"/>
    </source>
</evidence>
<dbReference type="GO" id="GO:0050660">
    <property type="term" value="F:flavin adenine dinucleotide binding"/>
    <property type="evidence" value="ECO:0007669"/>
    <property type="project" value="InterPro"/>
</dbReference>
<comment type="similarity">
    <text evidence="1">Belongs to the GMC oxidoreductase family.</text>
</comment>
<dbReference type="Gene3D" id="3.50.50.60">
    <property type="entry name" value="FAD/NAD(P)-binding domain"/>
    <property type="match status" value="1"/>
</dbReference>
<accession>A0A8K0CIE7</accession>
<dbReference type="OrthoDB" id="269227at2759"/>
<dbReference type="InterPro" id="IPR036188">
    <property type="entry name" value="FAD/NAD-bd_sf"/>
</dbReference>
<feature type="non-terminal residue" evidence="2">
    <location>
        <position position="1"/>
    </location>
</feature>